<accession>A0A6G8ZX39</accession>
<evidence type="ECO:0000313" key="2">
    <source>
        <dbReference type="Proteomes" id="UP000500895"/>
    </source>
</evidence>
<gene>
    <name evidence="1" type="ORF">HAV00_08085</name>
</gene>
<dbReference type="RefSeq" id="WP_166466329.1">
    <property type="nucleotide sequence ID" value="NZ_CP050066.2"/>
</dbReference>
<dbReference type="Proteomes" id="UP000500895">
    <property type="component" value="Chromosome"/>
</dbReference>
<dbReference type="InterPro" id="IPR006311">
    <property type="entry name" value="TAT_signal"/>
</dbReference>
<name>A0A6G8ZX39_9BRAD</name>
<dbReference type="PROSITE" id="PS51318">
    <property type="entry name" value="TAT"/>
    <property type="match status" value="1"/>
</dbReference>
<organism evidence="1 2">
    <name type="scientific">Bradyrhizobium symbiodeficiens</name>
    <dbReference type="NCBI Taxonomy" id="1404367"/>
    <lineage>
        <taxon>Bacteria</taxon>
        <taxon>Pseudomonadati</taxon>
        <taxon>Pseudomonadota</taxon>
        <taxon>Alphaproteobacteria</taxon>
        <taxon>Hyphomicrobiales</taxon>
        <taxon>Nitrobacteraceae</taxon>
        <taxon>Bradyrhizobium</taxon>
    </lineage>
</organism>
<evidence type="ECO:0000313" key="1">
    <source>
        <dbReference type="EMBL" id="QIP04718.1"/>
    </source>
</evidence>
<sequence length="57" mass="5843">MPAEVSRRHFAKLTGLAALGVAAGAWSAENDKAASIDRAELSAAFYPDVVARNAIGG</sequence>
<dbReference type="EMBL" id="CP050066">
    <property type="protein sequence ID" value="QIP04718.1"/>
    <property type="molecule type" value="Genomic_DNA"/>
</dbReference>
<dbReference type="AlphaFoldDB" id="A0A6G8ZX39"/>
<reference evidence="1 2" key="1">
    <citation type="journal article" date="2020" name="Int. J. Syst. Evol. Microbiol.">
        <title>Description and complete genome sequences of Bradyrhizobium symbiodeficiens sp. nov., a non-symbiotic bacterium associated with legumes native to Canada.</title>
        <authorList>
            <person name="Bromfield E.S.P."/>
            <person name="Cloutier S."/>
            <person name="Nguyen H.D.T."/>
        </authorList>
    </citation>
    <scope>NUCLEOTIDE SEQUENCE [LARGE SCALE GENOMIC DNA]</scope>
    <source>
        <strain evidence="1 2">101S1MB</strain>
    </source>
</reference>
<proteinExistence type="predicted"/>
<evidence type="ECO:0008006" key="3">
    <source>
        <dbReference type="Google" id="ProtNLM"/>
    </source>
</evidence>
<protein>
    <recommendedName>
        <fullName evidence="3">Twin-arginine translocation signal domain-containing protein</fullName>
    </recommendedName>
</protein>